<sequence>MVEQAKSAATLETISGLVETADGIIATMRDMAEDRVADTGPRRYRLTEAAQLAGRSVDAVRRAEAAGDLPQPTLRSSGQRAGYTLREVNLMRDHFGTRPYRAPEDPPLILAVQNFKGGVGKSTIAAHAAQYFAERGYRVLIIDTDSQASTTTLFGFNPDVDIETDTTLLPYLIADRSDGIGYAVRPTSWDGLDLVPANLGLYSAEYILSQQVKGDVSRLSRLKAGLDEAAASYDILIIDPPPALGMISLSVLQAANAILIPTPPSSIDFASTAAYLAMLEEVVEALNKQTESPVEFSFVSLLATKVVEQKGAHETMREVMGRAFSGSILPTALLDSAEFDTASVEMRTVFEATGGQSRTARRCRNNLLAVMGDLEMKVRQTWPSHRGKLRAEGIA</sequence>
<organism evidence="2 3">
    <name type="scientific">Parvularcula maris</name>
    <dbReference type="NCBI Taxonomy" id="2965077"/>
    <lineage>
        <taxon>Bacteria</taxon>
        <taxon>Pseudomonadati</taxon>
        <taxon>Pseudomonadota</taxon>
        <taxon>Alphaproteobacteria</taxon>
        <taxon>Parvularculales</taxon>
        <taxon>Parvularculaceae</taxon>
        <taxon>Parvularcula</taxon>
    </lineage>
</organism>
<evidence type="ECO:0000313" key="2">
    <source>
        <dbReference type="EMBL" id="MCQ8185470.1"/>
    </source>
</evidence>
<dbReference type="PANTHER" id="PTHR13696:SF52">
    <property type="entry name" value="PARA FAMILY PROTEIN CT_582"/>
    <property type="match status" value="1"/>
</dbReference>
<dbReference type="InterPro" id="IPR050678">
    <property type="entry name" value="DNA_Partitioning_ATPase"/>
</dbReference>
<dbReference type="CDD" id="cd02042">
    <property type="entry name" value="ParAB_family"/>
    <property type="match status" value="1"/>
</dbReference>
<dbReference type="RefSeq" id="WP_256619356.1">
    <property type="nucleotide sequence ID" value="NZ_JANIBC010000005.1"/>
</dbReference>
<dbReference type="Gene3D" id="3.40.50.300">
    <property type="entry name" value="P-loop containing nucleotide triphosphate hydrolases"/>
    <property type="match status" value="1"/>
</dbReference>
<protein>
    <submittedName>
        <fullName evidence="2">AAA family ATPase</fullName>
    </submittedName>
</protein>
<evidence type="ECO:0000259" key="1">
    <source>
        <dbReference type="Pfam" id="PF13614"/>
    </source>
</evidence>
<dbReference type="SUPFAM" id="SSF52540">
    <property type="entry name" value="P-loop containing nucleoside triphosphate hydrolases"/>
    <property type="match status" value="1"/>
</dbReference>
<feature type="domain" description="AAA" evidence="1">
    <location>
        <begin position="109"/>
        <end position="289"/>
    </location>
</feature>
<dbReference type="PANTHER" id="PTHR13696">
    <property type="entry name" value="P-LOOP CONTAINING NUCLEOSIDE TRIPHOSPHATE HYDROLASE"/>
    <property type="match status" value="1"/>
</dbReference>
<dbReference type="InterPro" id="IPR025669">
    <property type="entry name" value="AAA_dom"/>
</dbReference>
<name>A0A9X2L9B8_9PROT</name>
<dbReference type="Proteomes" id="UP001142610">
    <property type="component" value="Unassembled WGS sequence"/>
</dbReference>
<reference evidence="2" key="1">
    <citation type="submission" date="2022-07" db="EMBL/GenBank/DDBJ databases">
        <title>Parvularcula maris sp. nov., an algicidal bacterium isolated from seawater.</title>
        <authorList>
            <person name="Li F."/>
        </authorList>
    </citation>
    <scope>NUCLEOTIDE SEQUENCE</scope>
    <source>
        <strain evidence="2">BGMRC 0090</strain>
    </source>
</reference>
<dbReference type="AlphaFoldDB" id="A0A9X2L9B8"/>
<proteinExistence type="predicted"/>
<dbReference type="Pfam" id="PF13614">
    <property type="entry name" value="AAA_31"/>
    <property type="match status" value="1"/>
</dbReference>
<dbReference type="EMBL" id="JANIBC010000005">
    <property type="protein sequence ID" value="MCQ8185470.1"/>
    <property type="molecule type" value="Genomic_DNA"/>
</dbReference>
<gene>
    <name evidence="2" type="ORF">NOG11_08685</name>
</gene>
<evidence type="ECO:0000313" key="3">
    <source>
        <dbReference type="Proteomes" id="UP001142610"/>
    </source>
</evidence>
<dbReference type="InterPro" id="IPR027417">
    <property type="entry name" value="P-loop_NTPase"/>
</dbReference>
<keyword evidence="3" id="KW-1185">Reference proteome</keyword>
<accession>A0A9X2L9B8</accession>
<comment type="caution">
    <text evidence="2">The sequence shown here is derived from an EMBL/GenBank/DDBJ whole genome shotgun (WGS) entry which is preliminary data.</text>
</comment>